<gene>
    <name evidence="1" type="ORF">NCTC9935_01792</name>
</gene>
<protein>
    <submittedName>
        <fullName evidence="1">Uncharacterized protein</fullName>
    </submittedName>
</protein>
<evidence type="ECO:0000313" key="1">
    <source>
        <dbReference type="EMBL" id="SPT56265.1"/>
    </source>
</evidence>
<evidence type="ECO:0000313" key="2">
    <source>
        <dbReference type="Proteomes" id="UP000250192"/>
    </source>
</evidence>
<keyword evidence="2" id="KW-1185">Reference proteome</keyword>
<dbReference type="AlphaFoldDB" id="A0A2X0U7K1"/>
<name>A0A2X0U7K1_9ACTO</name>
<accession>A0A2X0U7K1</accession>
<organism evidence="1 2">
    <name type="scientific">Schaalia odontolytica</name>
    <dbReference type="NCBI Taxonomy" id="1660"/>
    <lineage>
        <taxon>Bacteria</taxon>
        <taxon>Bacillati</taxon>
        <taxon>Actinomycetota</taxon>
        <taxon>Actinomycetes</taxon>
        <taxon>Actinomycetales</taxon>
        <taxon>Actinomycetaceae</taxon>
        <taxon>Schaalia</taxon>
    </lineage>
</organism>
<reference evidence="1 2" key="1">
    <citation type="submission" date="2018-06" db="EMBL/GenBank/DDBJ databases">
        <authorList>
            <consortium name="Pathogen Informatics"/>
            <person name="Doyle S."/>
        </authorList>
    </citation>
    <scope>NUCLEOTIDE SEQUENCE [LARGE SCALE GENOMIC DNA]</scope>
    <source>
        <strain evidence="1 2">NCTC9935</strain>
    </source>
</reference>
<sequence length="36" mass="4205">MLNMKVRLAASVIDHRASVLYRRPVLIKYHLQGARQ</sequence>
<dbReference type="EMBL" id="UAPR01000008">
    <property type="protein sequence ID" value="SPT56265.1"/>
    <property type="molecule type" value="Genomic_DNA"/>
</dbReference>
<dbReference type="Proteomes" id="UP000250192">
    <property type="component" value="Unassembled WGS sequence"/>
</dbReference>
<proteinExistence type="predicted"/>